<feature type="domain" description="Transcriptional regulator LacI/GalR-like sensor" evidence="5">
    <location>
        <begin position="161"/>
        <end position="324"/>
    </location>
</feature>
<keyword evidence="3" id="KW-0804">Transcription</keyword>
<evidence type="ECO:0000256" key="4">
    <source>
        <dbReference type="SAM" id="MobiDB-lite"/>
    </source>
</evidence>
<evidence type="ECO:0000256" key="3">
    <source>
        <dbReference type="ARBA" id="ARBA00023163"/>
    </source>
</evidence>
<accession>A0ABP7V944</accession>
<dbReference type="EMBL" id="BAAAZY010000011">
    <property type="protein sequence ID" value="GAA4062270.1"/>
    <property type="molecule type" value="Genomic_DNA"/>
</dbReference>
<organism evidence="6 7">
    <name type="scientific">Streptomyces shaanxiensis</name>
    <dbReference type="NCBI Taxonomy" id="653357"/>
    <lineage>
        <taxon>Bacteria</taxon>
        <taxon>Bacillati</taxon>
        <taxon>Actinomycetota</taxon>
        <taxon>Actinomycetes</taxon>
        <taxon>Kitasatosporales</taxon>
        <taxon>Streptomycetaceae</taxon>
        <taxon>Streptomyces</taxon>
    </lineage>
</organism>
<evidence type="ECO:0000256" key="2">
    <source>
        <dbReference type="ARBA" id="ARBA00023125"/>
    </source>
</evidence>
<reference evidence="7" key="1">
    <citation type="journal article" date="2019" name="Int. J. Syst. Evol. Microbiol.">
        <title>The Global Catalogue of Microorganisms (GCM) 10K type strain sequencing project: providing services to taxonomists for standard genome sequencing and annotation.</title>
        <authorList>
            <consortium name="The Broad Institute Genomics Platform"/>
            <consortium name="The Broad Institute Genome Sequencing Center for Infectious Disease"/>
            <person name="Wu L."/>
            <person name="Ma J."/>
        </authorList>
    </citation>
    <scope>NUCLEOTIDE SEQUENCE [LARGE SCALE GENOMIC DNA]</scope>
    <source>
        <strain evidence="7">JCM 16925</strain>
    </source>
</reference>
<keyword evidence="1" id="KW-0805">Transcription regulation</keyword>
<dbReference type="Gene3D" id="3.40.50.2300">
    <property type="match status" value="2"/>
</dbReference>
<feature type="compositionally biased region" description="Gly residues" evidence="4">
    <location>
        <begin position="14"/>
        <end position="30"/>
    </location>
</feature>
<dbReference type="PANTHER" id="PTHR30146:SF153">
    <property type="entry name" value="LACTOSE OPERON REPRESSOR"/>
    <property type="match status" value="1"/>
</dbReference>
<dbReference type="RefSeq" id="WP_345014610.1">
    <property type="nucleotide sequence ID" value="NZ_BAAAZY010000011.1"/>
</dbReference>
<keyword evidence="2" id="KW-0238">DNA-binding</keyword>
<evidence type="ECO:0000313" key="6">
    <source>
        <dbReference type="EMBL" id="GAA4062270.1"/>
    </source>
</evidence>
<feature type="compositionally biased region" description="Low complexity" evidence="4">
    <location>
        <begin position="402"/>
        <end position="417"/>
    </location>
</feature>
<proteinExistence type="predicted"/>
<gene>
    <name evidence="6" type="ORF">GCM10022233_40050</name>
</gene>
<dbReference type="InterPro" id="IPR028082">
    <property type="entry name" value="Peripla_BP_I"/>
</dbReference>
<evidence type="ECO:0000313" key="7">
    <source>
        <dbReference type="Proteomes" id="UP001499984"/>
    </source>
</evidence>
<dbReference type="Proteomes" id="UP001499984">
    <property type="component" value="Unassembled WGS sequence"/>
</dbReference>
<comment type="caution">
    <text evidence="6">The sequence shown here is derived from an EMBL/GenBank/DDBJ whole genome shotgun (WGS) entry which is preliminary data.</text>
</comment>
<name>A0ABP7V944_9ACTN</name>
<sequence>MTGRPGGDPTTPPAGGGPTDRGPADGGPADGGDHRTHTLGLLYPPSGRARDYTTMQLAFVGGVAEAAAPYGYDVLLSPADTGDDPSFRRMLGQRAVGGDRRGDGGGRRVDGVIVMEIRREDGRVEHLVEQGFPFVAIGRNHRADEAGWVDLDFAGLASGCVRHLADLGHHRIAFVNRSEELFNSGYGFARLGHEGYVTAMADLGHEPRAYLCGEDLASGEEVVARILAEDPATTSLVTMNEAALEGVYRGLTRHGRAVPRDFSVVGVAASPWAEQVTPQLTAAEIPAKEMSRVAVELMVERLRSPGSTPRHVLLKPLITLRSSTGRCRPVPGSEPEPEFPDFDVDFRYADFDASFRTSPGRGACRTRSTAAASCVPPAREPLSSVSAVPWPPAAPTSRARRPSAGGTTSPWTTSSPV</sequence>
<dbReference type="InterPro" id="IPR046335">
    <property type="entry name" value="LacI/GalR-like_sensor"/>
</dbReference>
<evidence type="ECO:0000256" key="1">
    <source>
        <dbReference type="ARBA" id="ARBA00023015"/>
    </source>
</evidence>
<protein>
    <recommendedName>
        <fullName evidence="5">Transcriptional regulator LacI/GalR-like sensor domain-containing protein</fullName>
    </recommendedName>
</protein>
<feature type="region of interest" description="Disordered" evidence="4">
    <location>
        <begin position="1"/>
        <end position="43"/>
    </location>
</feature>
<evidence type="ECO:0000259" key="5">
    <source>
        <dbReference type="Pfam" id="PF13377"/>
    </source>
</evidence>
<dbReference type="PANTHER" id="PTHR30146">
    <property type="entry name" value="LACI-RELATED TRANSCRIPTIONAL REPRESSOR"/>
    <property type="match status" value="1"/>
</dbReference>
<dbReference type="SUPFAM" id="SSF53822">
    <property type="entry name" value="Periplasmic binding protein-like I"/>
    <property type="match status" value="1"/>
</dbReference>
<keyword evidence="7" id="KW-1185">Reference proteome</keyword>
<feature type="region of interest" description="Disordered" evidence="4">
    <location>
        <begin position="372"/>
        <end position="417"/>
    </location>
</feature>
<dbReference type="Pfam" id="PF13377">
    <property type="entry name" value="Peripla_BP_3"/>
    <property type="match status" value="1"/>
</dbReference>